<protein>
    <submittedName>
        <fullName evidence="1">Uncharacterized protein</fullName>
    </submittedName>
</protein>
<evidence type="ECO:0000313" key="1">
    <source>
        <dbReference type="EMBL" id="KAK2869722.1"/>
    </source>
</evidence>
<accession>A0AA88NXZ1</accession>
<reference evidence="1" key="1">
    <citation type="submission" date="2023-08" db="EMBL/GenBank/DDBJ databases">
        <title>Chromosome-level Genome Assembly of mud carp (Cirrhinus molitorella).</title>
        <authorList>
            <person name="Liu H."/>
        </authorList>
    </citation>
    <scope>NUCLEOTIDE SEQUENCE</scope>
    <source>
        <strain evidence="1">Prfri</strain>
        <tissue evidence="1">Muscle</tissue>
    </source>
</reference>
<name>A0AA88NXZ1_9TELE</name>
<dbReference type="EMBL" id="JAUYZG010000024">
    <property type="protein sequence ID" value="KAK2869722.1"/>
    <property type="molecule type" value="Genomic_DNA"/>
</dbReference>
<proteinExistence type="predicted"/>
<keyword evidence="2" id="KW-1185">Reference proteome</keyword>
<sequence length="73" mass="8207">MPSADWLLSAVLMRESVAITGPRALRSAARNGFPPDLSAWDYRVWRLGSRLELEYDSQTAHTVPVTPDLLLRI</sequence>
<dbReference type="AlphaFoldDB" id="A0AA88NXZ1"/>
<evidence type="ECO:0000313" key="2">
    <source>
        <dbReference type="Proteomes" id="UP001187343"/>
    </source>
</evidence>
<comment type="caution">
    <text evidence="1">The sequence shown here is derived from an EMBL/GenBank/DDBJ whole genome shotgun (WGS) entry which is preliminary data.</text>
</comment>
<organism evidence="1 2">
    <name type="scientific">Cirrhinus molitorella</name>
    <name type="common">mud carp</name>
    <dbReference type="NCBI Taxonomy" id="172907"/>
    <lineage>
        <taxon>Eukaryota</taxon>
        <taxon>Metazoa</taxon>
        <taxon>Chordata</taxon>
        <taxon>Craniata</taxon>
        <taxon>Vertebrata</taxon>
        <taxon>Euteleostomi</taxon>
        <taxon>Actinopterygii</taxon>
        <taxon>Neopterygii</taxon>
        <taxon>Teleostei</taxon>
        <taxon>Ostariophysi</taxon>
        <taxon>Cypriniformes</taxon>
        <taxon>Cyprinidae</taxon>
        <taxon>Labeoninae</taxon>
        <taxon>Labeonini</taxon>
        <taxon>Cirrhinus</taxon>
    </lineage>
</organism>
<dbReference type="Proteomes" id="UP001187343">
    <property type="component" value="Unassembled WGS sequence"/>
</dbReference>
<gene>
    <name evidence="1" type="ORF">Q8A67_024114</name>
</gene>